<dbReference type="InterPro" id="IPR028910">
    <property type="entry name" value="Tox-PL-2_dom"/>
</dbReference>
<feature type="domain" description="RHS protein conserved region" evidence="1">
    <location>
        <begin position="3"/>
        <end position="32"/>
    </location>
</feature>
<name>A0ABU5Z4V1_9FLAO</name>
<dbReference type="EMBL" id="JAYKBW010000002">
    <property type="protein sequence ID" value="MEB3073981.1"/>
    <property type="molecule type" value="Genomic_DNA"/>
</dbReference>
<dbReference type="InterPro" id="IPR050708">
    <property type="entry name" value="T6SS_VgrG/RHS"/>
</dbReference>
<evidence type="ECO:0000313" key="4">
    <source>
        <dbReference type="Proteomes" id="UP001311730"/>
    </source>
</evidence>
<dbReference type="Proteomes" id="UP001311730">
    <property type="component" value="Unassembled WGS sequence"/>
</dbReference>
<evidence type="ECO:0000259" key="2">
    <source>
        <dbReference type="Pfam" id="PF15643"/>
    </source>
</evidence>
<reference evidence="3 4" key="1">
    <citation type="submission" date="2023-12" db="EMBL/GenBank/DDBJ databases">
        <title>Genomic sequences of Capnocytophaga and Parvimonas strains.</title>
        <authorList>
            <person name="Watt R.M."/>
            <person name="Wang M."/>
            <person name="Yang T."/>
            <person name="Tong W.M."/>
        </authorList>
    </citation>
    <scope>NUCLEOTIDE SEQUENCE [LARGE SCALE GENOMIC DNA]</scope>
    <source>
        <strain evidence="3 4">CCUG 13096</strain>
    </source>
</reference>
<accession>A0ABU5Z4V1</accession>
<dbReference type="Pfam" id="PF15643">
    <property type="entry name" value="Tox-PL-2"/>
    <property type="match status" value="1"/>
</dbReference>
<dbReference type="Gene3D" id="2.180.10.10">
    <property type="entry name" value="RHS repeat-associated core"/>
    <property type="match status" value="1"/>
</dbReference>
<dbReference type="Pfam" id="PF03527">
    <property type="entry name" value="RHS"/>
    <property type="match status" value="1"/>
</dbReference>
<dbReference type="InterPro" id="IPR022385">
    <property type="entry name" value="Rhs_assc_core"/>
</dbReference>
<comment type="caution">
    <text evidence="3">The sequence shown here is derived from an EMBL/GenBank/DDBJ whole genome shotgun (WGS) entry which is preliminary data.</text>
</comment>
<dbReference type="PANTHER" id="PTHR32305">
    <property type="match status" value="1"/>
</dbReference>
<dbReference type="InterPro" id="IPR001826">
    <property type="entry name" value="RHS"/>
</dbReference>
<dbReference type="NCBIfam" id="TIGR03696">
    <property type="entry name" value="Rhs_assc_core"/>
    <property type="match status" value="1"/>
</dbReference>
<protein>
    <submittedName>
        <fullName evidence="3">RHS repeat-associated core domain-containing protein</fullName>
    </submittedName>
</protein>
<keyword evidence="4" id="KW-1185">Reference proteome</keyword>
<sequence length="215" mass="24759">MLTDHLGTPYEAYDEEGQKVWSAEYDLYGNIHTLNGEKGFIPFRYQGQYEDIEIGLYYNRFRYYSPDSGTYISQDPIRLAGNNPNFYGYTFDTNTEVDIWGLDCDVAKTRKLAQTAKGANKLFECKTFANDLKTKMKKEGIVGEHIEIRNTYGPIIESKKNGIIGETKFHEAIKVGDTVFDNLNPDGIKYDDWLNDLDFPENSKYGAQYLNSLEW</sequence>
<dbReference type="PANTHER" id="PTHR32305:SF15">
    <property type="entry name" value="PROTEIN RHSA-RELATED"/>
    <property type="match status" value="1"/>
</dbReference>
<feature type="domain" description="Tox-PL-2" evidence="2">
    <location>
        <begin position="120"/>
        <end position="197"/>
    </location>
</feature>
<evidence type="ECO:0000259" key="1">
    <source>
        <dbReference type="Pfam" id="PF03527"/>
    </source>
</evidence>
<gene>
    <name evidence="3" type="ORF">VJJ08_01520</name>
</gene>
<proteinExistence type="predicted"/>
<organism evidence="3 4">
    <name type="scientific">Capnocytophaga gingivalis</name>
    <dbReference type="NCBI Taxonomy" id="1017"/>
    <lineage>
        <taxon>Bacteria</taxon>
        <taxon>Pseudomonadati</taxon>
        <taxon>Bacteroidota</taxon>
        <taxon>Flavobacteriia</taxon>
        <taxon>Flavobacteriales</taxon>
        <taxon>Flavobacteriaceae</taxon>
        <taxon>Capnocytophaga</taxon>
    </lineage>
</organism>
<dbReference type="RefSeq" id="WP_323982637.1">
    <property type="nucleotide sequence ID" value="NZ_JAYKBW010000002.1"/>
</dbReference>
<evidence type="ECO:0000313" key="3">
    <source>
        <dbReference type="EMBL" id="MEB3073981.1"/>
    </source>
</evidence>